<dbReference type="SUPFAM" id="SSF82199">
    <property type="entry name" value="SET domain"/>
    <property type="match status" value="1"/>
</dbReference>
<dbReference type="EMBL" id="PNBA02000001">
    <property type="protein sequence ID" value="KAG6436849.1"/>
    <property type="molecule type" value="Genomic_DNA"/>
</dbReference>
<sequence length="292" mass="32333">MEGEEGADLERFLQWATTLGISDSPNSTGTSSACLGLSMRVSHFPEAGGVPKAALMTSDCLISSDRKLATALGKFNILSPTQLPRSYDLLASFTQFEIEALQIDDAIWTAEKAVHKAKIEWKEATPVLSELNIKPQLTTFNAPMGFFNHFFNYAPPEENPHQLDESEATDIDSFLTSVDKGEKDDSSTEDLVVANPDKLTDAGYHEGLASYCFYAKRNYERGDQVLLSYGTYTNLELLEHYGFILQDNPNDKAFISLESEMYSLCSWPKDSLYISQDGKPSFALPPFVGNSC</sequence>
<dbReference type="Gene3D" id="3.90.1410.10">
    <property type="entry name" value="set domain protein methyltransferase, domain 1"/>
    <property type="match status" value="1"/>
</dbReference>
<name>A0A8X8YRD9_SALSN</name>
<keyword evidence="2" id="KW-1185">Reference proteome</keyword>
<dbReference type="GO" id="GO:0016279">
    <property type="term" value="F:protein-lysine N-methyltransferase activity"/>
    <property type="evidence" value="ECO:0007669"/>
    <property type="project" value="TreeGrafter"/>
</dbReference>
<accession>A0A8X8YRD9</accession>
<organism evidence="1">
    <name type="scientific">Salvia splendens</name>
    <name type="common">Scarlet sage</name>
    <dbReference type="NCBI Taxonomy" id="180675"/>
    <lineage>
        <taxon>Eukaryota</taxon>
        <taxon>Viridiplantae</taxon>
        <taxon>Streptophyta</taxon>
        <taxon>Embryophyta</taxon>
        <taxon>Tracheophyta</taxon>
        <taxon>Spermatophyta</taxon>
        <taxon>Magnoliopsida</taxon>
        <taxon>eudicotyledons</taxon>
        <taxon>Gunneridae</taxon>
        <taxon>Pentapetalae</taxon>
        <taxon>asterids</taxon>
        <taxon>lamiids</taxon>
        <taxon>Lamiales</taxon>
        <taxon>Lamiaceae</taxon>
        <taxon>Nepetoideae</taxon>
        <taxon>Mentheae</taxon>
        <taxon>Salviinae</taxon>
        <taxon>Salvia</taxon>
        <taxon>Salvia subgen. Calosphace</taxon>
        <taxon>core Calosphace</taxon>
    </lineage>
</organism>
<dbReference type="PANTHER" id="PTHR13271:SF91">
    <property type="entry name" value="PROTEIN SET DOMAIN GROUP 40"/>
    <property type="match status" value="1"/>
</dbReference>
<proteinExistence type="predicted"/>
<evidence type="ECO:0000313" key="2">
    <source>
        <dbReference type="Proteomes" id="UP000298416"/>
    </source>
</evidence>
<dbReference type="PANTHER" id="PTHR13271">
    <property type="entry name" value="UNCHARACTERIZED PUTATIVE METHYLTRANSFERASE"/>
    <property type="match status" value="1"/>
</dbReference>
<comment type="caution">
    <text evidence="1">The sequence shown here is derived from an EMBL/GenBank/DDBJ whole genome shotgun (WGS) entry which is preliminary data.</text>
</comment>
<protein>
    <recommendedName>
        <fullName evidence="3">SET domain-containing protein</fullName>
    </recommendedName>
</protein>
<dbReference type="AlphaFoldDB" id="A0A8X8YRD9"/>
<evidence type="ECO:0000313" key="1">
    <source>
        <dbReference type="EMBL" id="KAG6436849.1"/>
    </source>
</evidence>
<dbReference type="InterPro" id="IPR046341">
    <property type="entry name" value="SET_dom_sf"/>
</dbReference>
<dbReference type="Proteomes" id="UP000298416">
    <property type="component" value="Unassembled WGS sequence"/>
</dbReference>
<dbReference type="InterPro" id="IPR050600">
    <property type="entry name" value="SETD3_SETD6_MTase"/>
</dbReference>
<reference evidence="1" key="2">
    <citation type="submission" date="2020-08" db="EMBL/GenBank/DDBJ databases">
        <title>Plant Genome Project.</title>
        <authorList>
            <person name="Zhang R.-G."/>
        </authorList>
    </citation>
    <scope>NUCLEOTIDE SEQUENCE</scope>
    <source>
        <strain evidence="1">Huo1</strain>
        <tissue evidence="1">Leaf</tissue>
    </source>
</reference>
<reference evidence="1" key="1">
    <citation type="submission" date="2018-01" db="EMBL/GenBank/DDBJ databases">
        <authorList>
            <person name="Mao J.F."/>
        </authorList>
    </citation>
    <scope>NUCLEOTIDE SEQUENCE</scope>
    <source>
        <strain evidence="1">Huo1</strain>
        <tissue evidence="1">Leaf</tissue>
    </source>
</reference>
<evidence type="ECO:0008006" key="3">
    <source>
        <dbReference type="Google" id="ProtNLM"/>
    </source>
</evidence>
<gene>
    <name evidence="1" type="ORF">SASPL_101753</name>
</gene>